<dbReference type="Pfam" id="PF00884">
    <property type="entry name" value="Sulfatase"/>
    <property type="match status" value="1"/>
</dbReference>
<dbReference type="PANTHER" id="PTHR10342:SF274">
    <property type="entry name" value="ARYLSULFATASE B"/>
    <property type="match status" value="1"/>
</dbReference>
<keyword evidence="10" id="KW-1185">Reference proteome</keyword>
<proteinExistence type="inferred from homology"/>
<name>A0A1S3H875_LINAN</name>
<comment type="cofactor">
    <cofactor evidence="1">
        <name>Ca(2+)</name>
        <dbReference type="ChEBI" id="CHEBI:29108"/>
    </cofactor>
</comment>
<evidence type="ECO:0000256" key="4">
    <source>
        <dbReference type="ARBA" id="ARBA00022801"/>
    </source>
</evidence>
<dbReference type="GeneID" id="106152974"/>
<feature type="chain" id="PRO_5010373457" evidence="8">
    <location>
        <begin position="26"/>
        <end position="491"/>
    </location>
</feature>
<dbReference type="InterPro" id="IPR017850">
    <property type="entry name" value="Alkaline_phosphatase_core_sf"/>
</dbReference>
<comment type="similarity">
    <text evidence="2">Belongs to the sulfatase family.</text>
</comment>
<dbReference type="InterPro" id="IPR000917">
    <property type="entry name" value="Sulfatase_N"/>
</dbReference>
<evidence type="ECO:0000256" key="3">
    <source>
        <dbReference type="ARBA" id="ARBA00022723"/>
    </source>
</evidence>
<evidence type="ECO:0000259" key="9">
    <source>
        <dbReference type="Pfam" id="PF00884"/>
    </source>
</evidence>
<dbReference type="FunFam" id="3.40.720.10:FF:000007">
    <property type="entry name" value="Arylsulfatase family, member J"/>
    <property type="match status" value="1"/>
</dbReference>
<dbReference type="AlphaFoldDB" id="A0A1S3H875"/>
<keyword evidence="6" id="KW-0325">Glycoprotein</keyword>
<evidence type="ECO:0000256" key="8">
    <source>
        <dbReference type="SAM" id="SignalP"/>
    </source>
</evidence>
<evidence type="ECO:0000256" key="7">
    <source>
        <dbReference type="SAM" id="MobiDB-lite"/>
    </source>
</evidence>
<dbReference type="RefSeq" id="XP_013382182.1">
    <property type="nucleotide sequence ID" value="XM_013526728.1"/>
</dbReference>
<dbReference type="CDD" id="cd16029">
    <property type="entry name" value="4-S"/>
    <property type="match status" value="1"/>
</dbReference>
<keyword evidence="8" id="KW-0732">Signal</keyword>
<dbReference type="OrthoDB" id="103349at2759"/>
<feature type="signal peptide" evidence="8">
    <location>
        <begin position="1"/>
        <end position="25"/>
    </location>
</feature>
<evidence type="ECO:0000256" key="2">
    <source>
        <dbReference type="ARBA" id="ARBA00008779"/>
    </source>
</evidence>
<dbReference type="STRING" id="7574.A0A1S3H875"/>
<gene>
    <name evidence="11" type="primary">LOC106152974</name>
</gene>
<dbReference type="GO" id="GO:0046872">
    <property type="term" value="F:metal ion binding"/>
    <property type="evidence" value="ECO:0007669"/>
    <property type="project" value="UniProtKB-KW"/>
</dbReference>
<keyword evidence="5" id="KW-0106">Calcium</keyword>
<evidence type="ECO:0000256" key="6">
    <source>
        <dbReference type="ARBA" id="ARBA00023180"/>
    </source>
</evidence>
<evidence type="ECO:0000256" key="5">
    <source>
        <dbReference type="ARBA" id="ARBA00022837"/>
    </source>
</evidence>
<reference evidence="11" key="1">
    <citation type="submission" date="2025-08" db="UniProtKB">
        <authorList>
            <consortium name="RefSeq"/>
        </authorList>
    </citation>
    <scope>IDENTIFICATION</scope>
    <source>
        <tissue evidence="11">Gonads</tissue>
    </source>
</reference>
<organism evidence="10 11">
    <name type="scientific">Lingula anatina</name>
    <name type="common">Brachiopod</name>
    <name type="synonym">Lingula unguis</name>
    <dbReference type="NCBI Taxonomy" id="7574"/>
    <lineage>
        <taxon>Eukaryota</taxon>
        <taxon>Metazoa</taxon>
        <taxon>Spiralia</taxon>
        <taxon>Lophotrochozoa</taxon>
        <taxon>Brachiopoda</taxon>
        <taxon>Linguliformea</taxon>
        <taxon>Lingulata</taxon>
        <taxon>Lingulida</taxon>
        <taxon>Linguloidea</taxon>
        <taxon>Lingulidae</taxon>
        <taxon>Lingula</taxon>
    </lineage>
</organism>
<evidence type="ECO:0000256" key="1">
    <source>
        <dbReference type="ARBA" id="ARBA00001913"/>
    </source>
</evidence>
<dbReference type="Proteomes" id="UP000085678">
    <property type="component" value="Unplaced"/>
</dbReference>
<sequence>MARELVTTFLLTAFVILLISRESIAAKKPHILFVLADDYGWNDVGYHGSDIKTPTLDRLSAEGVRLENYYVQPICTPSRSQLLTGRYQIHTGLQHSIIWYNQANGLPLQFPTIATHIVGKWHLGFYKKEYMPTNRGFDTHYGYLTGAEYYFTHKRCYETCGIDLRDNLDVDKNQNGVYSTHLFTKRAEDIIANHDKNKPLFLYLPYQAVHSPLEVPEEYVKPYQRIKNKARRTYAGMVSAMDEGVANVTKALKQHRLWEDTIMVFSTDNGGQILSGGNNWPLRGWKGSLWEGGFRGVGFVHSNSLETKGKINRELIHISDWFPTLLSLAGGSPSNITGLDGYNVWDTISKNAPSPRTELLHNIDPLFTKSGTPAYSGTFDTSTRAAFRMGKWKIITGNPGNGSWIKPAQVIDSGEHHVENTFEDTNKNVWLFDILDDPTERNDLSQKYPNIVKKMLTRLQAYNATAVPAIYPPPDPRADPSHNGGVWGPWE</sequence>
<feature type="region of interest" description="Disordered" evidence="7">
    <location>
        <begin position="471"/>
        <end position="491"/>
    </location>
</feature>
<dbReference type="PANTHER" id="PTHR10342">
    <property type="entry name" value="ARYLSULFATASE"/>
    <property type="match status" value="1"/>
</dbReference>
<dbReference type="InterPro" id="IPR024607">
    <property type="entry name" value="Sulfatase_CS"/>
</dbReference>
<dbReference type="GO" id="GO:0008484">
    <property type="term" value="F:sulfuric ester hydrolase activity"/>
    <property type="evidence" value="ECO:0007669"/>
    <property type="project" value="InterPro"/>
</dbReference>
<accession>A0A1S3H875</accession>
<feature type="domain" description="Sulfatase N-terminal" evidence="9">
    <location>
        <begin position="29"/>
        <end position="330"/>
    </location>
</feature>
<evidence type="ECO:0000313" key="10">
    <source>
        <dbReference type="Proteomes" id="UP000085678"/>
    </source>
</evidence>
<protein>
    <submittedName>
        <fullName evidence="11">Arylsulfatase B-like</fullName>
    </submittedName>
</protein>
<dbReference type="Gene3D" id="3.40.720.10">
    <property type="entry name" value="Alkaline Phosphatase, subunit A"/>
    <property type="match status" value="1"/>
</dbReference>
<dbReference type="InParanoid" id="A0A1S3H875"/>
<dbReference type="PROSITE" id="PS00523">
    <property type="entry name" value="SULFATASE_1"/>
    <property type="match status" value="1"/>
</dbReference>
<dbReference type="Gene3D" id="3.30.1120.10">
    <property type="match status" value="1"/>
</dbReference>
<dbReference type="KEGG" id="lak:106152974"/>
<evidence type="ECO:0000313" key="11">
    <source>
        <dbReference type="RefSeq" id="XP_013382182.1"/>
    </source>
</evidence>
<keyword evidence="3" id="KW-0479">Metal-binding</keyword>
<keyword evidence="4" id="KW-0378">Hydrolase</keyword>
<dbReference type="SUPFAM" id="SSF53649">
    <property type="entry name" value="Alkaline phosphatase-like"/>
    <property type="match status" value="1"/>
</dbReference>
<dbReference type="InterPro" id="IPR047115">
    <property type="entry name" value="ARSB"/>
</dbReference>